<keyword evidence="6" id="KW-0479">Metal-binding</keyword>
<evidence type="ECO:0000256" key="2">
    <source>
        <dbReference type="ARBA" id="ARBA00004141"/>
    </source>
</evidence>
<dbReference type="InterPro" id="IPR015876">
    <property type="entry name" value="Acyl-CoA_DS"/>
</dbReference>
<dbReference type="PRINTS" id="PR00075">
    <property type="entry name" value="FACDDSATRASE"/>
</dbReference>
<evidence type="ECO:0000256" key="8">
    <source>
        <dbReference type="ARBA" id="ARBA00022989"/>
    </source>
</evidence>
<evidence type="ECO:0000256" key="6">
    <source>
        <dbReference type="ARBA" id="ARBA00022723"/>
    </source>
</evidence>
<evidence type="ECO:0000256" key="9">
    <source>
        <dbReference type="ARBA" id="ARBA00023002"/>
    </source>
</evidence>
<dbReference type="Proteomes" id="UP000694851">
    <property type="component" value="Unplaced"/>
</dbReference>
<dbReference type="KEGG" id="hai:109387925"/>
<evidence type="ECO:0000256" key="15">
    <source>
        <dbReference type="SAM" id="Phobius"/>
    </source>
</evidence>
<evidence type="ECO:0000313" key="18">
    <source>
        <dbReference type="RefSeq" id="XP_019507703.1"/>
    </source>
</evidence>
<keyword evidence="11" id="KW-0443">Lipid metabolism</keyword>
<evidence type="ECO:0000256" key="4">
    <source>
        <dbReference type="ARBA" id="ARBA00022516"/>
    </source>
</evidence>
<comment type="similarity">
    <text evidence="3 14">Belongs to the fatty acid desaturase type 1 family.</text>
</comment>
<accession>A0A8B7S530</accession>
<keyword evidence="4 14" id="KW-0444">Lipid biosynthesis</keyword>
<dbReference type="InterPro" id="IPR001522">
    <property type="entry name" value="FADS-1_CS"/>
</dbReference>
<evidence type="ECO:0000259" key="16">
    <source>
        <dbReference type="Pfam" id="PF00487"/>
    </source>
</evidence>
<dbReference type="Pfam" id="PF00487">
    <property type="entry name" value="FA_desaturase"/>
    <property type="match status" value="1"/>
</dbReference>
<evidence type="ECO:0000256" key="5">
    <source>
        <dbReference type="ARBA" id="ARBA00022692"/>
    </source>
</evidence>
<keyword evidence="7" id="KW-0276">Fatty acid metabolism</keyword>
<dbReference type="GO" id="GO:0005506">
    <property type="term" value="F:iron ion binding"/>
    <property type="evidence" value="ECO:0007669"/>
    <property type="project" value="TreeGrafter"/>
</dbReference>
<proteinExistence type="inferred from homology"/>
<dbReference type="CTD" id="79966"/>
<gene>
    <name evidence="18" type="primary">SCD5</name>
</gene>
<comment type="cofactor">
    <cofactor evidence="1 14">
        <name>Fe(2+)</name>
        <dbReference type="ChEBI" id="CHEBI:29033"/>
    </cofactor>
</comment>
<reference evidence="18" key="1">
    <citation type="submission" date="2025-08" db="UniProtKB">
        <authorList>
            <consortium name="RefSeq"/>
        </authorList>
    </citation>
    <scope>IDENTIFICATION</scope>
    <source>
        <tissue evidence="18">Muscle</tissue>
    </source>
</reference>
<keyword evidence="17" id="KW-1185">Reference proteome</keyword>
<evidence type="ECO:0000256" key="1">
    <source>
        <dbReference type="ARBA" id="ARBA00001954"/>
    </source>
</evidence>
<feature type="transmembrane region" description="Helical" evidence="15">
    <location>
        <begin position="218"/>
        <end position="239"/>
    </location>
</feature>
<feature type="domain" description="Fatty acid desaturase" evidence="16">
    <location>
        <begin position="77"/>
        <end position="281"/>
    </location>
</feature>
<dbReference type="PANTHER" id="PTHR11351:SF100">
    <property type="entry name" value="STEAROYL-COA DESATURASE 5"/>
    <property type="match status" value="1"/>
</dbReference>
<comment type="domain">
    <text evidence="14">The histidine box domains are involved in binding the catalytic metal ions.</text>
</comment>
<protein>
    <submittedName>
        <fullName evidence="18">Stearoyl-CoA desaturase 5</fullName>
    </submittedName>
</protein>
<evidence type="ECO:0000256" key="11">
    <source>
        <dbReference type="ARBA" id="ARBA00023098"/>
    </source>
</evidence>
<feature type="transmembrane region" description="Helical" evidence="15">
    <location>
        <begin position="192"/>
        <end position="212"/>
    </location>
</feature>
<keyword evidence="10" id="KW-0408">Iron</keyword>
<dbReference type="GO" id="GO:0005789">
    <property type="term" value="C:endoplasmic reticulum membrane"/>
    <property type="evidence" value="ECO:0007669"/>
    <property type="project" value="TreeGrafter"/>
</dbReference>
<name>A0A8B7S530_HIPAR</name>
<keyword evidence="5 14" id="KW-0812">Transmembrane</keyword>
<dbReference type="RefSeq" id="XP_019507703.1">
    <property type="nucleotide sequence ID" value="XM_019652158.1"/>
</dbReference>
<organism evidence="17 18">
    <name type="scientific">Hipposideros armiger</name>
    <name type="common">Great Himalayan leaf-nosed bat</name>
    <dbReference type="NCBI Taxonomy" id="186990"/>
    <lineage>
        <taxon>Eukaryota</taxon>
        <taxon>Metazoa</taxon>
        <taxon>Chordata</taxon>
        <taxon>Craniata</taxon>
        <taxon>Vertebrata</taxon>
        <taxon>Euteleostomi</taxon>
        <taxon>Mammalia</taxon>
        <taxon>Eutheria</taxon>
        <taxon>Laurasiatheria</taxon>
        <taxon>Chiroptera</taxon>
        <taxon>Yinpterochiroptera</taxon>
        <taxon>Rhinolophoidea</taxon>
        <taxon>Hipposideridae</taxon>
        <taxon>Hipposideros</taxon>
    </lineage>
</organism>
<dbReference type="PROSITE" id="PS00476">
    <property type="entry name" value="FATTY_ACID_DESATUR_1"/>
    <property type="match status" value="1"/>
</dbReference>
<dbReference type="AlphaFoldDB" id="A0A8B7S530"/>
<feature type="transmembrane region" description="Helical" evidence="15">
    <location>
        <begin position="51"/>
        <end position="71"/>
    </location>
</feature>
<keyword evidence="12 15" id="KW-0472">Membrane</keyword>
<dbReference type="CDD" id="cd03505">
    <property type="entry name" value="Delta9-FADS-like"/>
    <property type="match status" value="1"/>
</dbReference>
<dbReference type="GO" id="GO:0004768">
    <property type="term" value="F:stearoyl-CoA 9-desaturase activity"/>
    <property type="evidence" value="ECO:0007669"/>
    <property type="project" value="TreeGrafter"/>
</dbReference>
<evidence type="ECO:0000256" key="14">
    <source>
        <dbReference type="RuleBase" id="RU000581"/>
    </source>
</evidence>
<keyword evidence="9 14" id="KW-0560">Oxidoreductase</keyword>
<evidence type="ECO:0000256" key="3">
    <source>
        <dbReference type="ARBA" id="ARBA00009295"/>
    </source>
</evidence>
<evidence type="ECO:0000256" key="10">
    <source>
        <dbReference type="ARBA" id="ARBA00023004"/>
    </source>
</evidence>
<evidence type="ECO:0000256" key="13">
    <source>
        <dbReference type="ARBA" id="ARBA00023160"/>
    </source>
</evidence>
<keyword evidence="8 15" id="KW-1133">Transmembrane helix</keyword>
<dbReference type="PANTHER" id="PTHR11351">
    <property type="entry name" value="ACYL-COA DESATURASE"/>
    <property type="match status" value="1"/>
</dbReference>
<dbReference type="InterPro" id="IPR005804">
    <property type="entry name" value="FA_desaturase_dom"/>
</dbReference>
<evidence type="ECO:0000313" key="17">
    <source>
        <dbReference type="Proteomes" id="UP000694851"/>
    </source>
</evidence>
<dbReference type="GO" id="GO:0006636">
    <property type="term" value="P:unsaturated fatty acid biosynthetic process"/>
    <property type="evidence" value="ECO:0007669"/>
    <property type="project" value="TreeGrafter"/>
</dbReference>
<sequence>MPGRAVDWVKVPFRNATEEIRAGDEGSQGSGGCQEGPGARGQRRNIVWKNVVLMSLLHLAAVYSLVLIPKAQPLTLLWAYFCFLLTALGVTAGAHRLWSHRSYKAKLPLRIFLAAANSMAFQNDIFEWARDHRVHHKYSETDADPHNARRGFFFAHIGWLFVRKHRDVIEKGRKLDFTDLLEDPVVRFQRKYYKITVVLMCFVVPTLVPWCIWGESLWNSYFLASILRYTISLNVTWLVNSAAHMYGNRPYDKHISPRQNPLVTLGAIGEGFHNYHHTFPYDYSASEFGLNFNPTTWFIDIMCWLGLATDRKRATKPVVEARKAKTGDGST</sequence>
<feature type="transmembrane region" description="Helical" evidence="15">
    <location>
        <begin position="77"/>
        <end position="98"/>
    </location>
</feature>
<dbReference type="GeneID" id="109387925"/>
<evidence type="ECO:0000256" key="12">
    <source>
        <dbReference type="ARBA" id="ARBA00023136"/>
    </source>
</evidence>
<comment type="subcellular location">
    <subcellularLocation>
        <location evidence="2">Membrane</location>
        <topology evidence="2">Multi-pass membrane protein</topology>
    </subcellularLocation>
</comment>
<dbReference type="OrthoDB" id="10260134at2759"/>
<evidence type="ECO:0000256" key="7">
    <source>
        <dbReference type="ARBA" id="ARBA00022832"/>
    </source>
</evidence>
<keyword evidence="13 14" id="KW-0275">Fatty acid biosynthesis</keyword>